<feature type="signal peptide" evidence="2">
    <location>
        <begin position="1"/>
        <end position="23"/>
    </location>
</feature>
<feature type="compositionally biased region" description="Basic and acidic residues" evidence="1">
    <location>
        <begin position="256"/>
        <end position="271"/>
    </location>
</feature>
<dbReference type="Proteomes" id="UP000193102">
    <property type="component" value="Unassembled WGS sequence"/>
</dbReference>
<evidence type="ECO:0000313" key="4">
    <source>
        <dbReference type="EMBL" id="ORO99385.1"/>
    </source>
</evidence>
<proteinExistence type="predicted"/>
<dbReference type="AlphaFoldDB" id="A0A1X1KJ42"/>
<evidence type="ECO:0000256" key="1">
    <source>
        <dbReference type="SAM" id="MobiDB-lite"/>
    </source>
</evidence>
<reference evidence="4 5" key="1">
    <citation type="journal article" date="2016" name="Eur. J. Clin. Microbiol. Infect. Dis.">
        <title>Whole genome sequencing as a tool for phylogenetic analysis of clinical strains of Mitis group streptococci.</title>
        <authorList>
            <person name="Rasmussen L.H."/>
            <person name="Dargis R."/>
            <person name="Hojholt K."/>
            <person name="Christensen J.J."/>
            <person name="Skovgaard O."/>
            <person name="Justesen U.S."/>
            <person name="Rosenvinge F.S."/>
            <person name="Moser C."/>
            <person name="Lukjancenko O."/>
            <person name="Rasmussen S."/>
            <person name="Nielsen X.C."/>
        </authorList>
    </citation>
    <scope>NUCLEOTIDE SEQUENCE [LARGE SCALE GENOMIC DNA]</scope>
    <source>
        <strain evidence="4 5">RH_17024_08</strain>
    </source>
</reference>
<evidence type="ECO:0000313" key="5">
    <source>
        <dbReference type="Proteomes" id="UP000193102"/>
    </source>
</evidence>
<dbReference type="InterPro" id="IPR031927">
    <property type="entry name" value="DUF4767"/>
</dbReference>
<feature type="domain" description="DUF4767" evidence="3">
    <location>
        <begin position="274"/>
        <end position="394"/>
    </location>
</feature>
<evidence type="ECO:0000256" key="2">
    <source>
        <dbReference type="SAM" id="SignalP"/>
    </source>
</evidence>
<organism evidence="4 5">
    <name type="scientific">Streptococcus mitis</name>
    <dbReference type="NCBI Taxonomy" id="28037"/>
    <lineage>
        <taxon>Bacteria</taxon>
        <taxon>Bacillati</taxon>
        <taxon>Bacillota</taxon>
        <taxon>Bacilli</taxon>
        <taxon>Lactobacillales</taxon>
        <taxon>Streptococcaceae</taxon>
        <taxon>Streptococcus</taxon>
        <taxon>Streptococcus mitis group</taxon>
    </lineage>
</organism>
<feature type="region of interest" description="Disordered" evidence="1">
    <location>
        <begin position="230"/>
        <end position="274"/>
    </location>
</feature>
<protein>
    <recommendedName>
        <fullName evidence="3">DUF4767 domain-containing protein</fullName>
    </recommendedName>
</protein>
<sequence>MMKKKWMLGLAMALSVTCLTACSSIDLPEPLKSFFGGSKEQAETKAEDLYKSVFEDYEVILSSGKKQAPEIEAKLHKSDRMINSWVIEAAAADPSKQRYTFLDLDGDGQSEMLVGSQTAGKNYFFTGLYYLKGGQPTLLAEGYVAGHGGARSSMKFFKTGEVLALTWSSGTGEGEGTLYKLEGAKGPTKVDSKSIKITDKKLLENFGKSEADEVTADKFTWEEFKFTPAKEETSASSSSSSKSEASSSSTSSSSSESKKEAKETTPSKTEETGLWTADKSAALADFMKSWGDEMGQPNYQKGIASGNIRADMLYWKDGSKLDAEFSKTGSGTAKYRIVETYSNWDNYPTIHNYFFAITDTGEGIVFHSPTTNGDKMYLNPTENVDLRNNFASLVK</sequence>
<feature type="chain" id="PRO_5012733103" description="DUF4767 domain-containing protein" evidence="2">
    <location>
        <begin position="24"/>
        <end position="395"/>
    </location>
</feature>
<accession>A0A1X1KJ42</accession>
<keyword evidence="2" id="KW-0732">Signal</keyword>
<name>A0A1X1KJ42_STRMT</name>
<dbReference type="Pfam" id="PF15983">
    <property type="entry name" value="DUF4767"/>
    <property type="match status" value="1"/>
</dbReference>
<evidence type="ECO:0000259" key="3">
    <source>
        <dbReference type="Pfam" id="PF15983"/>
    </source>
</evidence>
<dbReference type="EMBL" id="NCVI01000019">
    <property type="protein sequence ID" value="ORO99385.1"/>
    <property type="molecule type" value="Genomic_DNA"/>
</dbReference>
<feature type="compositionally biased region" description="Low complexity" evidence="1">
    <location>
        <begin position="234"/>
        <end position="255"/>
    </location>
</feature>
<gene>
    <name evidence="4" type="ORF">B7697_04360</name>
</gene>
<comment type="caution">
    <text evidence="4">The sequence shown here is derived from an EMBL/GenBank/DDBJ whole genome shotgun (WGS) entry which is preliminary data.</text>
</comment>